<evidence type="ECO:0000313" key="3">
    <source>
        <dbReference type="Proteomes" id="UP000256964"/>
    </source>
</evidence>
<reference evidence="2 3" key="1">
    <citation type="journal article" date="2018" name="Biotechnol. Biofuels">
        <title>Integrative visual omics of the white-rot fungus Polyporus brumalis exposes the biotechnological potential of its oxidative enzymes for delignifying raw plant biomass.</title>
        <authorList>
            <person name="Miyauchi S."/>
            <person name="Rancon A."/>
            <person name="Drula E."/>
            <person name="Hage H."/>
            <person name="Chaduli D."/>
            <person name="Favel A."/>
            <person name="Grisel S."/>
            <person name="Henrissat B."/>
            <person name="Herpoel-Gimbert I."/>
            <person name="Ruiz-Duenas F.J."/>
            <person name="Chevret D."/>
            <person name="Hainaut M."/>
            <person name="Lin J."/>
            <person name="Wang M."/>
            <person name="Pangilinan J."/>
            <person name="Lipzen A."/>
            <person name="Lesage-Meessen L."/>
            <person name="Navarro D."/>
            <person name="Riley R."/>
            <person name="Grigoriev I.V."/>
            <person name="Zhou S."/>
            <person name="Raouche S."/>
            <person name="Rosso M.N."/>
        </authorList>
    </citation>
    <scope>NUCLEOTIDE SEQUENCE [LARGE SCALE GENOMIC DNA]</scope>
    <source>
        <strain evidence="2 3">BRFM 1820</strain>
    </source>
</reference>
<name>A0A371D0Z8_9APHY</name>
<dbReference type="Proteomes" id="UP000256964">
    <property type="component" value="Unassembled WGS sequence"/>
</dbReference>
<feature type="region of interest" description="Disordered" evidence="1">
    <location>
        <begin position="1"/>
        <end position="248"/>
    </location>
</feature>
<sequence length="705" mass="75243">MPPRATSARSKAAAAKADAATARPPPARAAATKGGRGAAAGAAAAAKTPAAKGGPKKTPTMSVPSAGRRVAKAIKSPILVESEAEEGEEVDDVQEEDPENMEELSGETCSEEEGETEVYAVCNSSEEEDVRPQVQKTPKIIRRATKDTPAVSPGSPSPVKAKLTPARKTPNAKRTKVNESGDEEESECESPTKKARVQNNSDDEVQFVEPIRGRSTKKAPAGRAKKAASASEAEVSQTPRKKLPLPRRPVVKAQMEAAAKKAVAAGGKKKSIKAPDSADQVFNPDASEIDEDLYKKQTALFRNDLSGVVFEDMSEILSEIQKDIPTDKRSSKLQAKVRGSVHFGNSESQVNSDDAMDLDNHVSDHNNIHNSPTGLSDGIERGPGVDLSDECATDPILRETYKDLPLLKTHVPDYGSYPIHSMMPGEGIMDQAHYQVHRKKLLDLILYAYDPKNDSPIVVNPARISPSLLVAGSFHGNSAKVAAFQTPSGPQRAICYSIGAVFACSVHRPTSFAKGDRQVKQILLGPLRGENERALALLGNVFDCDSLGINTFGVTAGNGEKIQGLSIRTYPSPSASSGNINTARILPGLGFTPSKGAGTGGAASSDSRPSRSLLDMRDKTTWGSNDDIAIWDARHLFAARGVKEVFKHDKVTSLKRLERDLEFGEIAMVYYSASTYPVGTEKNNFSSAVLALSLNLYGVVLLASP</sequence>
<evidence type="ECO:0000256" key="1">
    <source>
        <dbReference type="SAM" id="MobiDB-lite"/>
    </source>
</evidence>
<feature type="compositionally biased region" description="Low complexity" evidence="1">
    <location>
        <begin position="1"/>
        <end position="60"/>
    </location>
</feature>
<keyword evidence="3" id="KW-1185">Reference proteome</keyword>
<dbReference type="OrthoDB" id="2752914at2759"/>
<accession>A0A371D0Z8</accession>
<feature type="compositionally biased region" description="Acidic residues" evidence="1">
    <location>
        <begin position="82"/>
        <end position="116"/>
    </location>
</feature>
<dbReference type="AlphaFoldDB" id="A0A371D0Z8"/>
<evidence type="ECO:0000313" key="2">
    <source>
        <dbReference type="EMBL" id="RDX46202.1"/>
    </source>
</evidence>
<feature type="compositionally biased region" description="Low complexity" evidence="1">
    <location>
        <begin position="218"/>
        <end position="234"/>
    </location>
</feature>
<dbReference type="EMBL" id="KZ857429">
    <property type="protein sequence ID" value="RDX46202.1"/>
    <property type="molecule type" value="Genomic_DNA"/>
</dbReference>
<proteinExistence type="predicted"/>
<organism evidence="2 3">
    <name type="scientific">Lentinus brumalis</name>
    <dbReference type="NCBI Taxonomy" id="2498619"/>
    <lineage>
        <taxon>Eukaryota</taxon>
        <taxon>Fungi</taxon>
        <taxon>Dikarya</taxon>
        <taxon>Basidiomycota</taxon>
        <taxon>Agaricomycotina</taxon>
        <taxon>Agaricomycetes</taxon>
        <taxon>Polyporales</taxon>
        <taxon>Polyporaceae</taxon>
        <taxon>Lentinus</taxon>
    </lineage>
</organism>
<gene>
    <name evidence="2" type="ORF">OH76DRAFT_1485635</name>
</gene>
<protein>
    <submittedName>
        <fullName evidence="2">Uncharacterized protein</fullName>
    </submittedName>
</protein>